<dbReference type="EMBL" id="OA886264">
    <property type="protein sequence ID" value="CAD7282724.1"/>
    <property type="molecule type" value="Genomic_DNA"/>
</dbReference>
<feature type="region of interest" description="Disordered" evidence="1">
    <location>
        <begin position="1"/>
        <end position="20"/>
    </location>
</feature>
<keyword evidence="2" id="KW-0812">Transmembrane</keyword>
<evidence type="ECO:0000256" key="2">
    <source>
        <dbReference type="SAM" id="Phobius"/>
    </source>
</evidence>
<evidence type="ECO:0000256" key="1">
    <source>
        <dbReference type="SAM" id="MobiDB-lite"/>
    </source>
</evidence>
<name>A0A7R9BY87_9CRUS</name>
<dbReference type="AlphaFoldDB" id="A0A7R9BY87"/>
<feature type="compositionally biased region" description="Polar residues" evidence="1">
    <location>
        <begin position="562"/>
        <end position="573"/>
    </location>
</feature>
<protein>
    <submittedName>
        <fullName evidence="3">Uncharacterized protein</fullName>
    </submittedName>
</protein>
<evidence type="ECO:0000313" key="4">
    <source>
        <dbReference type="Proteomes" id="UP000678499"/>
    </source>
</evidence>
<proteinExistence type="predicted"/>
<feature type="region of interest" description="Disordered" evidence="1">
    <location>
        <begin position="351"/>
        <end position="370"/>
    </location>
</feature>
<feature type="transmembrane region" description="Helical" evidence="2">
    <location>
        <begin position="91"/>
        <end position="110"/>
    </location>
</feature>
<gene>
    <name evidence="3" type="ORF">NMOB1V02_LOCUS10345</name>
</gene>
<keyword evidence="4" id="KW-1185">Reference proteome</keyword>
<feature type="region of interest" description="Disordered" evidence="1">
    <location>
        <begin position="545"/>
        <end position="588"/>
    </location>
</feature>
<feature type="compositionally biased region" description="Pro residues" evidence="1">
    <location>
        <begin position="358"/>
        <end position="370"/>
    </location>
</feature>
<keyword evidence="2" id="KW-0472">Membrane</keyword>
<evidence type="ECO:0000313" key="3">
    <source>
        <dbReference type="EMBL" id="CAD7282724.1"/>
    </source>
</evidence>
<feature type="compositionally biased region" description="Polar residues" evidence="1">
    <location>
        <begin position="1"/>
        <end position="19"/>
    </location>
</feature>
<organism evidence="3">
    <name type="scientific">Notodromas monacha</name>
    <dbReference type="NCBI Taxonomy" id="399045"/>
    <lineage>
        <taxon>Eukaryota</taxon>
        <taxon>Metazoa</taxon>
        <taxon>Ecdysozoa</taxon>
        <taxon>Arthropoda</taxon>
        <taxon>Crustacea</taxon>
        <taxon>Oligostraca</taxon>
        <taxon>Ostracoda</taxon>
        <taxon>Podocopa</taxon>
        <taxon>Podocopida</taxon>
        <taxon>Cypridocopina</taxon>
        <taxon>Cypridoidea</taxon>
        <taxon>Cyprididae</taxon>
        <taxon>Notodromas</taxon>
    </lineage>
</organism>
<dbReference type="Proteomes" id="UP000678499">
    <property type="component" value="Unassembled WGS sequence"/>
</dbReference>
<dbReference type="EMBL" id="CAJPEX010004227">
    <property type="protein sequence ID" value="CAG0922876.1"/>
    <property type="molecule type" value="Genomic_DNA"/>
</dbReference>
<reference evidence="3" key="1">
    <citation type="submission" date="2020-11" db="EMBL/GenBank/DDBJ databases">
        <authorList>
            <person name="Tran Van P."/>
        </authorList>
    </citation>
    <scope>NUCLEOTIDE SEQUENCE</scope>
</reference>
<accession>A0A7R9BY87</accession>
<keyword evidence="2" id="KW-1133">Transmembrane helix</keyword>
<sequence length="600" mass="67205">MQPQIAVQQRSPQVPSISSLFPGEHIKRHRATSFSAVRNAKASAAAYGEHVSTPLAASAGKQPEHESDSKPTDVPLLGRLKTWSFWFRDRGLVRAYAVVLLVFVVARALIDHSELHDFFWNDGHREMWQTTNLEAIGLNFLMKYFRPQFLYTIASCIILKEIYISVVFHEDLGLDHATMLGPKDVAAIDYAFEHFAQPIRAKAALMKLHAPRPPCSWRLVWGLILLGMVTRRWGNPDETMAAALPYNPPNMENADNAKAGPLQLIPATPAPKAPVPAIPSGWEMVPVPTLKYLIQAYNLGQLARTKRQHLIALLEQNLIPATLAQGWLLPPGWQLQAAQFPNAMPWSFLSSTSGAPSPATPSTPQLPPLPARNSGELCLSELPKQQEEEPFEDYAEGLRCMLTIDNVTLDMKVRCLLHNTRPEIQASVAILFRKGHIEFKALATALARAYPTPHLDRLDQFLQAQPNPGESFVNFGERLEHTFNLFTGATPDKPISADNIRQKMLINQLLTSVSDKLRIKLREQWSNDRNLTWEKAVEEAEKFRLHNHATARPAAKPVAEAKSTSSKQTSGNRPNLPPKQWCKGHQRNVRHSPQNCRILL</sequence>